<dbReference type="InterPro" id="IPR027417">
    <property type="entry name" value="P-loop_NTPase"/>
</dbReference>
<feature type="compositionally biased region" description="Low complexity" evidence="2">
    <location>
        <begin position="981"/>
        <end position="996"/>
    </location>
</feature>
<evidence type="ECO:0000256" key="2">
    <source>
        <dbReference type="SAM" id="MobiDB-lite"/>
    </source>
</evidence>
<keyword evidence="5" id="KW-1185">Reference proteome</keyword>
<dbReference type="Proteomes" id="UP000054516">
    <property type="component" value="Unassembled WGS sequence"/>
</dbReference>
<evidence type="ECO:0000313" key="5">
    <source>
        <dbReference type="Proteomes" id="UP000054516"/>
    </source>
</evidence>
<organism evidence="4">
    <name type="scientific">Rosellinia necatrix</name>
    <name type="common">White root-rot fungus</name>
    <dbReference type="NCBI Taxonomy" id="77044"/>
    <lineage>
        <taxon>Eukaryota</taxon>
        <taxon>Fungi</taxon>
        <taxon>Dikarya</taxon>
        <taxon>Ascomycota</taxon>
        <taxon>Pezizomycotina</taxon>
        <taxon>Sordariomycetes</taxon>
        <taxon>Xylariomycetidae</taxon>
        <taxon>Xylariales</taxon>
        <taxon>Xylariaceae</taxon>
        <taxon>Rosellinia</taxon>
    </lineage>
</organism>
<dbReference type="SUPFAM" id="SSF52540">
    <property type="entry name" value="P-loop containing nucleoside triphosphate hydrolases"/>
    <property type="match status" value="1"/>
</dbReference>
<feature type="domain" description="Nephrocystin 3-like N-terminal" evidence="3">
    <location>
        <begin position="238"/>
        <end position="418"/>
    </location>
</feature>
<dbReference type="Pfam" id="PF24883">
    <property type="entry name" value="NPHP3_N"/>
    <property type="match status" value="1"/>
</dbReference>
<dbReference type="InterPro" id="IPR056884">
    <property type="entry name" value="NPHP3-like_N"/>
</dbReference>
<feature type="region of interest" description="Disordered" evidence="2">
    <location>
        <begin position="693"/>
        <end position="728"/>
    </location>
</feature>
<reference evidence="4" key="1">
    <citation type="submission" date="2016-03" db="EMBL/GenBank/DDBJ databases">
        <title>Draft genome sequence of Rosellinia necatrix.</title>
        <authorList>
            <person name="Kanematsu S."/>
        </authorList>
    </citation>
    <scope>NUCLEOTIDE SEQUENCE [LARGE SCALE GENOMIC DNA]</scope>
    <source>
        <strain evidence="4">W97</strain>
    </source>
</reference>
<gene>
    <name evidence="4" type="ORF">SAMD00023353_12600020</name>
</gene>
<dbReference type="PANTHER" id="PTHR10039">
    <property type="entry name" value="AMELOGENIN"/>
    <property type="match status" value="1"/>
</dbReference>
<feature type="compositionally biased region" description="Basic residues" evidence="2">
    <location>
        <begin position="997"/>
        <end position="1011"/>
    </location>
</feature>
<protein>
    <submittedName>
        <fullName evidence="4">Putative nb-arc and ankyrin domain protein</fullName>
    </submittedName>
</protein>
<dbReference type="EMBL" id="DF977571">
    <property type="protein sequence ID" value="GAP93384.2"/>
    <property type="molecule type" value="Genomic_DNA"/>
</dbReference>
<proteinExistence type="predicted"/>
<dbReference type="Gene3D" id="3.40.50.300">
    <property type="entry name" value="P-loop containing nucleotide triphosphate hydrolases"/>
    <property type="match status" value="1"/>
</dbReference>
<dbReference type="OrthoDB" id="7464126at2759"/>
<feature type="compositionally biased region" description="Basic and acidic residues" evidence="2">
    <location>
        <begin position="704"/>
        <end position="719"/>
    </location>
</feature>
<name>A0A1W2TXE1_ROSNE</name>
<feature type="compositionally biased region" description="Polar residues" evidence="2">
    <location>
        <begin position="694"/>
        <end position="703"/>
    </location>
</feature>
<accession>A0A1W2TXE1</accession>
<keyword evidence="1" id="KW-0677">Repeat</keyword>
<dbReference type="STRING" id="77044.A0A1W2TXE1"/>
<feature type="region of interest" description="Disordered" evidence="2">
    <location>
        <begin position="943"/>
        <end position="1019"/>
    </location>
</feature>
<evidence type="ECO:0000259" key="3">
    <source>
        <dbReference type="Pfam" id="PF24883"/>
    </source>
</evidence>
<evidence type="ECO:0000313" key="4">
    <source>
        <dbReference type="EMBL" id="GAP93384.2"/>
    </source>
</evidence>
<sequence length="1374" mass="155895">MRLLRSELDGKLTLTEDLTNDKLPAYAILSHTWAQDKEELTFRDVVEGKGEKKHGFVKVQFCLRQANLDGLRSVEFFSRQGKRLGDKRSLSREIHEITGIPLEALQVTTLSSFTRKERMSWARNRTTKLEEDMAYSLLGIFEAHMPLIYGEGLRNSFIRLDEAIDKTLAFQRGIPQGSQIDNDSVYQSFINRETEAHNTHEGPPAQALSDVERSYLLSLWFPTIDQRRLSIDKPADKTCFWIFEHSLYKDWFSEHSRKHHHGLLWLKGNPGAGKSTLIKEVFSQISRYNGDQKWHTAAFFFNAKGDTLERSPVGLLRSLLYQLLPRHRQKLQKLSAEWGEYVQERPARAEAMHDFWCEPELQDAFRSIFDTPTDERAFIFIDALDECQSESIRHQVCFWQDFTRRASQNKVLLNVCISIRNFPNVSTGPSPVISVDDCNSHDIAQYVGQQLLFAMPTADTQRKLISQKILDKSSGNFLWVVLVLNDILEGWDKGSGIKYLLKRLDVVPKGLTTLFSHIFSSISEEEKRLALHLFQWATLAVKPLRLHEWHHIIAFLKGPIRSLNDWRFSDNFTETDDQLEKVIKNVSKGLVEVKTIMDGSLDENLESMSTRAGAGSLNLERGETRIVQTIHESVREFFIYGSGFSTVDANSPSNFIRQGHISIMGTCLDYINISELDALVMARTMMVSCEKSPRSASQSSWQHQENKTTRSELARHEADNNPMSLSFVDGPRKAGRLVLSSTSSLYVPETNCGGEPGDSFDFYLGDKMNGTSSSSSLTNGKMLVKEHTSHSVYRQPFNKVSPASDIMQWLRTLPMDITNQEWTAQWGSPCSSPTHLSATGQSQTLEDYPALLSYATTQLFTHARLAQDAGADPSSIVARLYETQTWVRWVALREEPVLTSNLSASAYSHGLTSWIHCIERNSVNLRTFTSRENIPLRIPPPVVRPELVPDAPHTIKHPTRRRVEQEESQPGTSVLDPVTDSRPILLSRQSISSQSRISRHNTSHNYPRRSRSIASFGSAGSHTEANYDLKLLNDEVPADAKTRHSPRQLENKSDLDLKTLQTKYKKAKKLYFKNKDLIEKLAEHVGKLQNLVSNENIWKSCVAPNDNEQYSRFDLLDIAITNLAFNIRRSWRSVPTWIEGYITDDAMKTGKREMVAVGRAIITQWVVTEIFDKYYHPGLEGGMNHSLKVVEKSIRRSSHRIESNTQLDATVQTWRGATWAMIQHMLNSNQSQEKLIRLKETTTENLLASISQQLTSLQSPGIVENTSAIANYAIDIASDIATDTRDVVITLPQSGDLLRPDVMELQRGFPPLGRIFDDTRDHSQNTPALESYPKVITLTGQPDVNTERIRYAGFVAVEIVGYKVLRKAPVWALG</sequence>
<dbReference type="PANTHER" id="PTHR10039:SF5">
    <property type="entry name" value="NACHT DOMAIN-CONTAINING PROTEIN"/>
    <property type="match status" value="1"/>
</dbReference>
<evidence type="ECO:0000256" key="1">
    <source>
        <dbReference type="ARBA" id="ARBA00022737"/>
    </source>
</evidence>